<dbReference type="InterPro" id="IPR012997">
    <property type="entry name" value="RplA"/>
</dbReference>
<evidence type="ECO:0000313" key="6">
    <source>
        <dbReference type="EMBL" id="ACB53035.1"/>
    </source>
</evidence>
<name>B1X1K5_CROS5</name>
<dbReference type="InterPro" id="IPR036908">
    <property type="entry name" value="RlpA-like_sf"/>
</dbReference>
<dbReference type="Proteomes" id="UP000001203">
    <property type="component" value="Chromosome circular"/>
</dbReference>
<dbReference type="HOGENOM" id="CLU_042923_0_0_3"/>
<keyword evidence="7" id="KW-1185">Reference proteome</keyword>
<protein>
    <recommendedName>
        <fullName evidence="3">Probable endolytic peptidoglycan transglycosylase RlpA</fullName>
        <ecNumber evidence="3">4.2.2.-</ecNumber>
    </recommendedName>
</protein>
<organism evidence="6 7">
    <name type="scientific">Crocosphaera subtropica (strain ATCC 51142 / BH68)</name>
    <name type="common">Cyanothece sp. (strain ATCC 51142)</name>
    <dbReference type="NCBI Taxonomy" id="43989"/>
    <lineage>
        <taxon>Bacteria</taxon>
        <taxon>Bacillati</taxon>
        <taxon>Cyanobacteriota</taxon>
        <taxon>Cyanophyceae</taxon>
        <taxon>Oscillatoriophycideae</taxon>
        <taxon>Chroococcales</taxon>
        <taxon>Aphanothecaceae</taxon>
        <taxon>Crocosphaera</taxon>
        <taxon>Crocosphaera subtropica</taxon>
    </lineage>
</organism>
<dbReference type="InterPro" id="IPR009009">
    <property type="entry name" value="RlpA-like_DPBB"/>
</dbReference>
<dbReference type="InterPro" id="IPR034718">
    <property type="entry name" value="RlpA"/>
</dbReference>
<keyword evidence="1 3" id="KW-0456">Lyase</keyword>
<evidence type="ECO:0000256" key="1">
    <source>
        <dbReference type="ARBA" id="ARBA00023239"/>
    </source>
</evidence>
<dbReference type="PANTHER" id="PTHR34183:SF8">
    <property type="entry name" value="ENDOLYTIC PEPTIDOGLYCAN TRANSGLYCOSYLASE RLPA-RELATED"/>
    <property type="match status" value="1"/>
</dbReference>
<keyword evidence="2 3" id="KW-0961">Cell wall biogenesis/degradation</keyword>
<feature type="domain" description="RlpA-like protein double-psi beta-barrel" evidence="5">
    <location>
        <begin position="264"/>
        <end position="351"/>
    </location>
</feature>
<dbReference type="AlphaFoldDB" id="B1X1K5"/>
<evidence type="ECO:0000256" key="2">
    <source>
        <dbReference type="ARBA" id="ARBA00023316"/>
    </source>
</evidence>
<dbReference type="SUPFAM" id="SSF50685">
    <property type="entry name" value="Barwin-like endoglucanases"/>
    <property type="match status" value="1"/>
</dbReference>
<dbReference type="GO" id="GO:0000270">
    <property type="term" value="P:peptidoglycan metabolic process"/>
    <property type="evidence" value="ECO:0007669"/>
    <property type="project" value="UniProtKB-UniRule"/>
</dbReference>
<evidence type="ECO:0000256" key="4">
    <source>
        <dbReference type="RuleBase" id="RU003495"/>
    </source>
</evidence>
<dbReference type="KEGG" id="cyt:cce_3687"/>
<dbReference type="PANTHER" id="PTHR34183">
    <property type="entry name" value="ENDOLYTIC PEPTIDOGLYCAN TRANSGLYCOSYLASE RLPA"/>
    <property type="match status" value="1"/>
</dbReference>
<comment type="similarity">
    <text evidence="3 4">Belongs to the RlpA family.</text>
</comment>
<evidence type="ECO:0000259" key="5">
    <source>
        <dbReference type="Pfam" id="PF03330"/>
    </source>
</evidence>
<evidence type="ECO:0000313" key="7">
    <source>
        <dbReference type="Proteomes" id="UP000001203"/>
    </source>
</evidence>
<dbReference type="EC" id="4.2.2.-" evidence="3"/>
<dbReference type="GO" id="GO:0071555">
    <property type="term" value="P:cell wall organization"/>
    <property type="evidence" value="ECO:0007669"/>
    <property type="project" value="UniProtKB-KW"/>
</dbReference>
<proteinExistence type="inferred from homology"/>
<comment type="function">
    <text evidence="3">Lytic transglycosylase with a strong preference for naked glycan strands that lack stem peptides.</text>
</comment>
<dbReference type="CDD" id="cd22268">
    <property type="entry name" value="DPBB_RlpA-like"/>
    <property type="match status" value="1"/>
</dbReference>
<dbReference type="Pfam" id="PF03330">
    <property type="entry name" value="DPBB_1"/>
    <property type="match status" value="1"/>
</dbReference>
<dbReference type="STRING" id="43989.cce_3687"/>
<dbReference type="Gene3D" id="2.40.40.10">
    <property type="entry name" value="RlpA-like domain"/>
    <property type="match status" value="1"/>
</dbReference>
<dbReference type="NCBIfam" id="TIGR00413">
    <property type="entry name" value="rlpA"/>
    <property type="match status" value="1"/>
</dbReference>
<sequence length="357" mass="38693">MENPLNQKNFQGLNNSLNKGSMNKKFWTGLTTALMTTVGTTALIGTSLQGSEASDTSGKVEKLGEMLGIGTLIAQESSDFQTKNVVSLGPIKTDVGDQAASKEIAKLHLHQWKYQLAVTLKIRQIPVLTFLGSKADLAALKEQGDDIDPTQIESEALDRAKAFAQRLNQLNQDNTFKAENLTVSLNSDQTHSIKLKSEELIKLDKGVILPDTTRNEAVDALQATNRLRRLMGDASPLTAIVNPNQTPEQESGLASVRPVTSRRKGMASWYGPGFHGRLTANGERYNQNGLTAAHKSLPFGTQVRVTNLHNGRSVIVRINDRGPYIHGRVIDLSKGAANVIGLLNSGVAPVQLEILGR</sequence>
<accession>B1X1K5</accession>
<dbReference type="eggNOG" id="COG0797">
    <property type="taxonomic scope" value="Bacteria"/>
</dbReference>
<dbReference type="GO" id="GO:0008932">
    <property type="term" value="F:lytic endotransglycosylase activity"/>
    <property type="evidence" value="ECO:0007669"/>
    <property type="project" value="UniProtKB-UniRule"/>
</dbReference>
<dbReference type="HAMAP" id="MF_02071">
    <property type="entry name" value="RlpA"/>
    <property type="match status" value="1"/>
</dbReference>
<evidence type="ECO:0000256" key="3">
    <source>
        <dbReference type="HAMAP-Rule" id="MF_02071"/>
    </source>
</evidence>
<reference evidence="6 7" key="1">
    <citation type="journal article" date="2008" name="Proc. Natl. Acad. Sci. U.S.A.">
        <title>The genome of Cyanothece 51142, a unicellular diazotrophic cyanobacterium important in the marine nitrogen cycle.</title>
        <authorList>
            <person name="Welsh E.A."/>
            <person name="Liberton M."/>
            <person name="Stoeckel J."/>
            <person name="Loh T."/>
            <person name="Elvitigala T."/>
            <person name="Wang C."/>
            <person name="Wollam A."/>
            <person name="Fulton R.S."/>
            <person name="Clifton S.W."/>
            <person name="Jacobs J.M."/>
            <person name="Aurora R."/>
            <person name="Ghosh B.K."/>
            <person name="Sherman L.A."/>
            <person name="Smith R.D."/>
            <person name="Wilson R.K."/>
            <person name="Pakrasi H.B."/>
        </authorList>
    </citation>
    <scope>NUCLEOTIDE SEQUENCE [LARGE SCALE GENOMIC DNA]</scope>
    <source>
        <strain evidence="7">ATCC 51142 / BH68</strain>
    </source>
</reference>
<dbReference type="EMBL" id="CP000806">
    <property type="protein sequence ID" value="ACB53035.1"/>
    <property type="molecule type" value="Genomic_DNA"/>
</dbReference>
<gene>
    <name evidence="3" type="primary">rlpA</name>
    <name evidence="6" type="ordered locus">cce_3687</name>
</gene>